<dbReference type="PANTHER" id="PTHR43479">
    <property type="entry name" value="ACREF/ENVCD OPERON REPRESSOR-RELATED"/>
    <property type="match status" value="1"/>
</dbReference>
<dbReference type="GO" id="GO:0003677">
    <property type="term" value="F:DNA binding"/>
    <property type="evidence" value="ECO:0007669"/>
    <property type="project" value="UniProtKB-UniRule"/>
</dbReference>
<accession>A0A0R2NSK8</accession>
<dbReference type="EMBL" id="AYGX02000066">
    <property type="protein sequence ID" value="KRO27858.1"/>
    <property type="molecule type" value="Genomic_DNA"/>
</dbReference>
<dbReference type="InterPro" id="IPR009057">
    <property type="entry name" value="Homeodomain-like_sf"/>
</dbReference>
<gene>
    <name evidence="4" type="ORF">DY78_GL002851</name>
</gene>
<sequence length="196" mass="22657">MNGHTKTAQQSRTWLLDAYFELLTTHRDETITVTTIAATADLSRRTFYRFFNNKSDLLNYYGQQLLSSYDQYLATLDTKTATFNEIMVLFFNFIWDHRRRLRILIRQNLFMARLPELMAPAIARYQALAVSWHAAQTPAQIQLIMTFALGGYWNVVNDWLMADDPVAPTEIANNLLLILNKLLSTSSPLTDNNQDQ</sequence>
<keyword evidence="5" id="KW-1185">Reference proteome</keyword>
<keyword evidence="1 2" id="KW-0238">DNA-binding</keyword>
<name>A0A0R2NSK8_9LACO</name>
<reference evidence="4 5" key="1">
    <citation type="journal article" date="2015" name="Genome Announc.">
        <title>Expanding the biotechnology potential of lactobacilli through comparative genomics of 213 strains and associated genera.</title>
        <authorList>
            <person name="Sun Z."/>
            <person name="Harris H.M."/>
            <person name="McCann A."/>
            <person name="Guo C."/>
            <person name="Argimon S."/>
            <person name="Zhang W."/>
            <person name="Yang X."/>
            <person name="Jeffery I.B."/>
            <person name="Cooney J.C."/>
            <person name="Kagawa T.F."/>
            <person name="Liu W."/>
            <person name="Song Y."/>
            <person name="Salvetti E."/>
            <person name="Wrobel A."/>
            <person name="Rasinkangas P."/>
            <person name="Parkhill J."/>
            <person name="Rea M.C."/>
            <person name="O'Sullivan O."/>
            <person name="Ritari J."/>
            <person name="Douillard F.P."/>
            <person name="Paul Ross R."/>
            <person name="Yang R."/>
            <person name="Briner A.E."/>
            <person name="Felis G.E."/>
            <person name="de Vos W.M."/>
            <person name="Barrangou R."/>
            <person name="Klaenhammer T.R."/>
            <person name="Caufield P.W."/>
            <person name="Cui Y."/>
            <person name="Zhang H."/>
            <person name="O'Toole P.W."/>
        </authorList>
    </citation>
    <scope>NUCLEOTIDE SEQUENCE [LARGE SCALE GENOMIC DNA]</scope>
    <source>
        <strain evidence="4 5">DSM 21115</strain>
    </source>
</reference>
<protein>
    <recommendedName>
        <fullName evidence="3">HTH tetR-type domain-containing protein</fullName>
    </recommendedName>
</protein>
<comment type="caution">
    <text evidence="4">The sequence shown here is derived from an EMBL/GenBank/DDBJ whole genome shotgun (WGS) entry which is preliminary data.</text>
</comment>
<dbReference type="InterPro" id="IPR050624">
    <property type="entry name" value="HTH-type_Tx_Regulator"/>
</dbReference>
<organism evidence="4 5">
    <name type="scientific">Lactiplantibacillus fabifermentans DSM 21115</name>
    <dbReference type="NCBI Taxonomy" id="1413187"/>
    <lineage>
        <taxon>Bacteria</taxon>
        <taxon>Bacillati</taxon>
        <taxon>Bacillota</taxon>
        <taxon>Bacilli</taxon>
        <taxon>Lactobacillales</taxon>
        <taxon>Lactobacillaceae</taxon>
        <taxon>Lactiplantibacillus</taxon>
    </lineage>
</organism>
<evidence type="ECO:0000313" key="4">
    <source>
        <dbReference type="EMBL" id="KRO27858.1"/>
    </source>
</evidence>
<dbReference type="Gene3D" id="1.10.357.10">
    <property type="entry name" value="Tetracycline Repressor, domain 2"/>
    <property type="match status" value="1"/>
</dbReference>
<feature type="domain" description="HTH tetR-type" evidence="3">
    <location>
        <begin position="9"/>
        <end position="69"/>
    </location>
</feature>
<evidence type="ECO:0000256" key="1">
    <source>
        <dbReference type="ARBA" id="ARBA00023125"/>
    </source>
</evidence>
<evidence type="ECO:0000259" key="3">
    <source>
        <dbReference type="PROSITE" id="PS50977"/>
    </source>
</evidence>
<evidence type="ECO:0000256" key="2">
    <source>
        <dbReference type="PROSITE-ProRule" id="PRU00335"/>
    </source>
</evidence>
<dbReference type="Pfam" id="PF00440">
    <property type="entry name" value="TetR_N"/>
    <property type="match status" value="1"/>
</dbReference>
<dbReference type="RefSeq" id="WP_024625667.1">
    <property type="nucleotide sequence ID" value="NZ_AYGX02000066.1"/>
</dbReference>
<proteinExistence type="predicted"/>
<dbReference type="PANTHER" id="PTHR43479:SF11">
    <property type="entry name" value="ACREF_ENVCD OPERON REPRESSOR-RELATED"/>
    <property type="match status" value="1"/>
</dbReference>
<dbReference type="AlphaFoldDB" id="A0A0R2NSK8"/>
<dbReference type="InterPro" id="IPR001647">
    <property type="entry name" value="HTH_TetR"/>
</dbReference>
<dbReference type="PROSITE" id="PS50977">
    <property type="entry name" value="HTH_TETR_2"/>
    <property type="match status" value="1"/>
</dbReference>
<dbReference type="SUPFAM" id="SSF46689">
    <property type="entry name" value="Homeodomain-like"/>
    <property type="match status" value="1"/>
</dbReference>
<feature type="DNA-binding region" description="H-T-H motif" evidence="2">
    <location>
        <begin position="32"/>
        <end position="51"/>
    </location>
</feature>
<dbReference type="Proteomes" id="UP000050920">
    <property type="component" value="Unassembled WGS sequence"/>
</dbReference>
<evidence type="ECO:0000313" key="5">
    <source>
        <dbReference type="Proteomes" id="UP000050920"/>
    </source>
</evidence>